<reference evidence="1 2" key="1">
    <citation type="journal article" date="2017" name="Front. Microbiol.">
        <title>Genomics reveals a unique clone of Burkholderia cenocepacia harbouring an actively excising novel genomic island.</title>
        <authorList>
            <person name="Patil P."/>
            <person name="Mali S."/>
            <person name="Midha S."/>
            <person name="Gautam V."/>
            <person name="Dash L."/>
            <person name="Kumar S."/>
            <person name="Shastri J."/>
            <person name="Singhal L."/>
            <person name="Patil P.B."/>
        </authorList>
    </citation>
    <scope>NUCLEOTIDE SEQUENCE [LARGE SCALE GENOMIC DNA]</scope>
    <source>
        <strain evidence="1 2">BC-19</strain>
    </source>
</reference>
<dbReference type="Proteomes" id="UP000191686">
    <property type="component" value="Unassembled WGS sequence"/>
</dbReference>
<evidence type="ECO:0000313" key="1">
    <source>
        <dbReference type="EMBL" id="MCW3717621.1"/>
    </source>
</evidence>
<sequence length="103" mass="11089">MSGSLDANSSGASDLQVLWRDDEKILCRRSGGVAGADTATVLAIIPLSERPSSSVLDRLAHEYHLREDLDASWAVRPLELFIEAGRTALMMEDPGGEPLQGLL</sequence>
<accession>A0ABD4UTD1</accession>
<reference evidence="1 2" key="2">
    <citation type="journal article" date="2017" name="Front. Microbiol.">
        <title>Genomics Reveals a Unique Clone of Burkholderia cenocepacia Harboring an Actively Excising Novel Genomic Island.</title>
        <authorList>
            <person name="Patil P.P."/>
            <person name="Mali S."/>
            <person name="Midha S."/>
            <person name="Gautam V."/>
            <person name="Dash L."/>
            <person name="Kumar S."/>
            <person name="Shastri J."/>
            <person name="Singhal L."/>
            <person name="Patil P.B."/>
        </authorList>
    </citation>
    <scope>NUCLEOTIDE SEQUENCE [LARGE SCALE GENOMIC DNA]</scope>
    <source>
        <strain evidence="1 2">BC-19</strain>
    </source>
</reference>
<dbReference type="EMBL" id="JYMX02000191">
    <property type="protein sequence ID" value="MCW3717621.1"/>
    <property type="molecule type" value="Genomic_DNA"/>
</dbReference>
<proteinExistence type="predicted"/>
<comment type="caution">
    <text evidence="1">The sequence shown here is derived from an EMBL/GenBank/DDBJ whole genome shotgun (WGS) entry which is preliminary data.</text>
</comment>
<dbReference type="AlphaFoldDB" id="A0ABD4UTD1"/>
<feature type="non-terminal residue" evidence="1">
    <location>
        <position position="103"/>
    </location>
</feature>
<evidence type="ECO:0000313" key="2">
    <source>
        <dbReference type="Proteomes" id="UP000191686"/>
    </source>
</evidence>
<dbReference type="RefSeq" id="WP_264836499.1">
    <property type="nucleotide sequence ID" value="NZ_JYMX02000191.1"/>
</dbReference>
<protein>
    <submittedName>
        <fullName evidence="1">Uncharacterized protein</fullName>
    </submittedName>
</protein>
<gene>
    <name evidence="1" type="ORF">UE95_040875</name>
</gene>
<name>A0ABD4UTD1_9BURK</name>
<organism evidence="1 2">
    <name type="scientific">Burkholderia cenocepacia</name>
    <dbReference type="NCBI Taxonomy" id="95486"/>
    <lineage>
        <taxon>Bacteria</taxon>
        <taxon>Pseudomonadati</taxon>
        <taxon>Pseudomonadota</taxon>
        <taxon>Betaproteobacteria</taxon>
        <taxon>Burkholderiales</taxon>
        <taxon>Burkholderiaceae</taxon>
        <taxon>Burkholderia</taxon>
        <taxon>Burkholderia cepacia complex</taxon>
    </lineage>
</organism>